<evidence type="ECO:0000313" key="1">
    <source>
        <dbReference type="EMBL" id="ADO82849.1"/>
    </source>
</evidence>
<gene>
    <name evidence="1" type="ordered locus">Ilyop_1068</name>
</gene>
<dbReference type="AlphaFoldDB" id="E3H7F3"/>
<dbReference type="eggNOG" id="ENOG50314FG">
    <property type="taxonomic scope" value="Bacteria"/>
</dbReference>
<keyword evidence="2" id="KW-1185">Reference proteome</keyword>
<dbReference type="KEGG" id="ipo:Ilyop_1068"/>
<evidence type="ECO:0000313" key="2">
    <source>
        <dbReference type="Proteomes" id="UP000006875"/>
    </source>
</evidence>
<dbReference type="RefSeq" id="WP_013387517.1">
    <property type="nucleotide sequence ID" value="NC_014632.1"/>
</dbReference>
<dbReference type="HOGENOM" id="CLU_039149_0_0_0"/>
<dbReference type="Gene3D" id="3.90.70.10">
    <property type="entry name" value="Cysteine proteinases"/>
    <property type="match status" value="1"/>
</dbReference>
<dbReference type="OrthoDB" id="933782at2"/>
<proteinExistence type="predicted"/>
<dbReference type="Proteomes" id="UP000006875">
    <property type="component" value="Chromosome"/>
</dbReference>
<protein>
    <submittedName>
        <fullName evidence="1">Uncharacterized protein</fullName>
    </submittedName>
</protein>
<reference evidence="1 2" key="1">
    <citation type="journal article" date="2010" name="Stand. Genomic Sci.">
        <title>Complete genome sequence of Ilyobacter polytropus type strain (CuHbu1).</title>
        <authorList>
            <person name="Sikorski J."/>
            <person name="Chertkov O."/>
            <person name="Lapidus A."/>
            <person name="Nolan M."/>
            <person name="Lucas S."/>
            <person name="Del Rio T.G."/>
            <person name="Tice H."/>
            <person name="Cheng J.F."/>
            <person name="Tapia R."/>
            <person name="Han C."/>
            <person name="Goodwin L."/>
            <person name="Pitluck S."/>
            <person name="Liolios K."/>
            <person name="Ivanova N."/>
            <person name="Mavromatis K."/>
            <person name="Mikhailova N."/>
            <person name="Pati A."/>
            <person name="Chen A."/>
            <person name="Palaniappan K."/>
            <person name="Land M."/>
            <person name="Hauser L."/>
            <person name="Chang Y.J."/>
            <person name="Jeffries C.D."/>
            <person name="Brambilla E."/>
            <person name="Yasawong M."/>
            <person name="Rohde M."/>
            <person name="Pukall R."/>
            <person name="Spring S."/>
            <person name="Goker M."/>
            <person name="Woyke T."/>
            <person name="Bristow J."/>
            <person name="Eisen J.A."/>
            <person name="Markowitz V."/>
            <person name="Hugenholtz P."/>
            <person name="Kyrpides N.C."/>
            <person name="Klenk H.P."/>
        </authorList>
    </citation>
    <scope>NUCLEOTIDE SEQUENCE [LARGE SCALE GENOMIC DNA]</scope>
    <source>
        <strain evidence="2">ATCC 51220 / DSM 2926 / LMG 16218 / CuHBu1</strain>
    </source>
</reference>
<name>E3H7F3_ILYPC</name>
<dbReference type="EMBL" id="CP002281">
    <property type="protein sequence ID" value="ADO82849.1"/>
    <property type="molecule type" value="Genomic_DNA"/>
</dbReference>
<sequence>MLNVATINIEKIEDYDNFFKKIPPYFKNDSLYHEIINRIGLNCKNIKIEFPFFDEDFISTYSNYYSLKHREIKKNCIKLHFFLHNEEYAGFIVLRPLGFHSKTRTKLDPRLFNDTKNIFIMSNNFKVNILGEELSVNAFPAIGQDTEISVCAHAALWTVLRYFSSKYKYRERLIADIASQVEEIGIRRTPFSGLTIYDIARVLEKNEFTPILVAKIKDQQNLFINELYSYMESGLPVIASVNQNHALTLIGHGEVDLTLLRQSSEDIIFISDFINSFIAIDDNYLPYKQITRTLDGSTKYHNFDNIDSFIVPLSEKMFLTSKIVREKVKTFLKLEQKVLNLPEKVVVRIFLTSSSSYKKFIRSNSEITSDLKDQILKVEMPKFIWVTELFIPENYALGKVSASLIIDSTAGQYDFEPWILLHDSEKVIYFDIVDGTFKGKPIKNFNIYKMYISNLDGFGEG</sequence>
<organism evidence="1 2">
    <name type="scientific">Ilyobacter polytropus (strain ATCC 51220 / DSM 2926 / LMG 16218 / CuHBu1)</name>
    <dbReference type="NCBI Taxonomy" id="572544"/>
    <lineage>
        <taxon>Bacteria</taxon>
        <taxon>Fusobacteriati</taxon>
        <taxon>Fusobacteriota</taxon>
        <taxon>Fusobacteriia</taxon>
        <taxon>Fusobacteriales</taxon>
        <taxon>Fusobacteriaceae</taxon>
        <taxon>Ilyobacter</taxon>
    </lineage>
</organism>
<accession>E3H7F3</accession>